<protein>
    <recommendedName>
        <fullName evidence="4">Heterokaryon incompatibility domain-containing protein</fullName>
    </recommendedName>
</protein>
<dbReference type="PANTHER" id="PTHR39596:SF2">
    <property type="entry name" value="HET DOMAIN PROTEIN (AFU_ORTHOLOGUE AFUA_1G17550)-RELATED"/>
    <property type="match status" value="1"/>
</dbReference>
<evidence type="ECO:0000256" key="1">
    <source>
        <dbReference type="SAM" id="MobiDB-lite"/>
    </source>
</evidence>
<dbReference type="AlphaFoldDB" id="A0A1Z1CBL3"/>
<dbReference type="EMBL" id="KX264279">
    <property type="protein sequence ID" value="ANM86594.1"/>
    <property type="molecule type" value="Genomic_DNA"/>
</dbReference>
<accession>A0A1Z1CBL3</accession>
<evidence type="ECO:0000313" key="2">
    <source>
        <dbReference type="EMBL" id="ANM86594.1"/>
    </source>
</evidence>
<sequence length="374" mass="41364">MREPLPIICGMLLNDLATTCNCEDHAKSSADIASILDDGDVPLISVPVNGRLCISRTSLSRGESTIEFAAISHVRSQSLAVGDGSSVCSLRRLQSLVDGLPKASAVSSESNLAFPWWIDVVCIPESQGKKRVNAMIKRIFEAAAAVLVLDTKLCHWVPASIPDCRNAIRQSPWMKRLWTLQEISLARRVYFRFFEKTVSLADIIGSQECALDGTIDGRISTVNEVDIFRERGNVHDKLECLDRFDEDLKSLGPESMTSSEDVSSTMRNTPDAGSHKPLDTKDDSKCTSKINKSILDKSRLKSLLRLGYLSLPWFQLISDQYEYSQSQVVMAKIISLYDVKSEKGRNAKTYMSTEAKLMALAALQLDIALEEPVG</sequence>
<dbReference type="PANTHER" id="PTHR39596">
    <property type="match status" value="1"/>
</dbReference>
<reference evidence="3" key="2">
    <citation type="submission" date="2017-12" db="EMBL/GenBank/DDBJ databases">
        <title>Genome Sequencing Reveals a Rich Biosynthetic Potential.</title>
        <authorList>
            <person name="Bertrand R.L."/>
            <person name="Abdel-Hameed M.E."/>
            <person name="Sorensen J.L."/>
        </authorList>
    </citation>
    <scope>NUCLEOTIDE SEQUENCE</scope>
</reference>
<proteinExistence type="predicted"/>
<feature type="compositionally biased region" description="Basic and acidic residues" evidence="1">
    <location>
        <begin position="273"/>
        <end position="284"/>
    </location>
</feature>
<feature type="compositionally biased region" description="Polar residues" evidence="1">
    <location>
        <begin position="255"/>
        <end position="268"/>
    </location>
</feature>
<dbReference type="EMBL" id="MG777471">
    <property type="protein sequence ID" value="AUW30744.1"/>
    <property type="molecule type" value="Genomic_DNA"/>
</dbReference>
<organism evidence="2">
    <name type="scientific">Cladonia uncialis subsp. uncialis</name>
    <dbReference type="NCBI Taxonomy" id="180999"/>
    <lineage>
        <taxon>Eukaryota</taxon>
        <taxon>Fungi</taxon>
        <taxon>Dikarya</taxon>
        <taxon>Ascomycota</taxon>
        <taxon>Pezizomycotina</taxon>
        <taxon>Lecanoromycetes</taxon>
        <taxon>OSLEUM clade</taxon>
        <taxon>Lecanoromycetidae</taxon>
        <taxon>Lecanorales</taxon>
        <taxon>Lecanorineae</taxon>
        <taxon>Cladoniaceae</taxon>
        <taxon>Cladonia</taxon>
    </lineage>
</organism>
<name>A0A1Z1CBL3_CLAUC</name>
<reference evidence="2" key="1">
    <citation type="submission" date="2016-05" db="EMBL/GenBank/DDBJ databases">
        <title>Lichen genome sequencing reveals its rich biosynthetic potential.</title>
        <authorList>
            <person name="Bertrand R.L."/>
            <person name="Abdel-Hameed M."/>
            <person name="Sorensen J.L."/>
        </authorList>
    </citation>
    <scope>NUCLEOTIDE SEQUENCE</scope>
</reference>
<evidence type="ECO:0008006" key="4">
    <source>
        <dbReference type="Google" id="ProtNLM"/>
    </source>
</evidence>
<feature type="region of interest" description="Disordered" evidence="1">
    <location>
        <begin position="251"/>
        <end position="284"/>
    </location>
</feature>
<evidence type="ECO:0000313" key="3">
    <source>
        <dbReference type="EMBL" id="AUW30744.1"/>
    </source>
</evidence>